<dbReference type="AlphaFoldDB" id="A0A2S2CMS7"/>
<sequence>MRGLNHLTLAVSDLDRSLGFYRDLLGFRLRARWPAGAYLEAGPLWLCLSVDPQASRAVRCDYTHVAFDVAAEGFAGLAERVRAVAPLWRENRSEGCSLYVLDPDGHRLELHVGSLDSRLEDYRRRRPEGMVLYD</sequence>
<name>A0A2S2CMS7_9PROT</name>
<dbReference type="RefSeq" id="WP_109325240.1">
    <property type="nucleotide sequence ID" value="NZ_CP029352.1"/>
</dbReference>
<dbReference type="Pfam" id="PF00903">
    <property type="entry name" value="Glyoxalase"/>
    <property type="match status" value="1"/>
</dbReference>
<evidence type="ECO:0000259" key="1">
    <source>
        <dbReference type="PROSITE" id="PS51819"/>
    </source>
</evidence>
<dbReference type="InterPro" id="IPR050383">
    <property type="entry name" value="GlyoxalaseI/FosfomycinResist"/>
</dbReference>
<keyword evidence="3" id="KW-1185">Reference proteome</keyword>
<gene>
    <name evidence="2" type="ORF">DEW08_02180</name>
</gene>
<proteinExistence type="predicted"/>
<dbReference type="InterPro" id="IPR037523">
    <property type="entry name" value="VOC_core"/>
</dbReference>
<organism evidence="2 3">
    <name type="scientific">Azospirillum thermophilum</name>
    <dbReference type="NCBI Taxonomy" id="2202148"/>
    <lineage>
        <taxon>Bacteria</taxon>
        <taxon>Pseudomonadati</taxon>
        <taxon>Pseudomonadota</taxon>
        <taxon>Alphaproteobacteria</taxon>
        <taxon>Rhodospirillales</taxon>
        <taxon>Azospirillaceae</taxon>
        <taxon>Azospirillum</taxon>
    </lineage>
</organism>
<dbReference type="GO" id="GO:0016740">
    <property type="term" value="F:transferase activity"/>
    <property type="evidence" value="ECO:0007669"/>
    <property type="project" value="UniProtKB-KW"/>
</dbReference>
<dbReference type="PANTHER" id="PTHR21366:SF14">
    <property type="entry name" value="GLYOXALASE DOMAIN-CONTAINING PROTEIN 5"/>
    <property type="match status" value="1"/>
</dbReference>
<evidence type="ECO:0000313" key="2">
    <source>
        <dbReference type="EMBL" id="AWK85824.1"/>
    </source>
</evidence>
<keyword evidence="2" id="KW-0808">Transferase</keyword>
<dbReference type="Proteomes" id="UP000245629">
    <property type="component" value="Chromosome 1"/>
</dbReference>
<dbReference type="OrthoDB" id="9798430at2"/>
<reference evidence="3" key="1">
    <citation type="submission" date="2018-05" db="EMBL/GenBank/DDBJ databases">
        <title>Azospirillum thermophila sp. nov., a novel isolated from hot spring.</title>
        <authorList>
            <person name="Zhao Z."/>
        </authorList>
    </citation>
    <scope>NUCLEOTIDE SEQUENCE [LARGE SCALE GENOMIC DNA]</scope>
    <source>
        <strain evidence="3">CFH 70021</strain>
    </source>
</reference>
<dbReference type="InterPro" id="IPR004360">
    <property type="entry name" value="Glyas_Fos-R_dOase_dom"/>
</dbReference>
<dbReference type="KEGG" id="azz:DEW08_02180"/>
<feature type="domain" description="VOC" evidence="1">
    <location>
        <begin position="3"/>
        <end position="113"/>
    </location>
</feature>
<evidence type="ECO:0000313" key="3">
    <source>
        <dbReference type="Proteomes" id="UP000245629"/>
    </source>
</evidence>
<dbReference type="PANTHER" id="PTHR21366">
    <property type="entry name" value="GLYOXALASE FAMILY PROTEIN"/>
    <property type="match status" value="1"/>
</dbReference>
<dbReference type="Gene3D" id="3.10.180.10">
    <property type="entry name" value="2,3-Dihydroxybiphenyl 1,2-Dioxygenase, domain 1"/>
    <property type="match status" value="1"/>
</dbReference>
<dbReference type="InterPro" id="IPR029068">
    <property type="entry name" value="Glyas_Bleomycin-R_OHBP_Dase"/>
</dbReference>
<dbReference type="SUPFAM" id="SSF54593">
    <property type="entry name" value="Glyoxalase/Bleomycin resistance protein/Dihydroxybiphenyl dioxygenase"/>
    <property type="match status" value="1"/>
</dbReference>
<dbReference type="PROSITE" id="PS51819">
    <property type="entry name" value="VOC"/>
    <property type="match status" value="1"/>
</dbReference>
<dbReference type="EMBL" id="CP029352">
    <property type="protein sequence ID" value="AWK85824.1"/>
    <property type="molecule type" value="Genomic_DNA"/>
</dbReference>
<accession>A0A2S2CMS7</accession>
<protein>
    <submittedName>
        <fullName evidence="2">Glutathione transferase</fullName>
    </submittedName>
</protein>